<protein>
    <submittedName>
        <fullName evidence="2">Uncharacterized protein</fullName>
    </submittedName>
</protein>
<accession>A0AAD4S2D7</accession>
<evidence type="ECO:0000313" key="2">
    <source>
        <dbReference type="EMBL" id="KAI3857136.1"/>
    </source>
</evidence>
<keyword evidence="1" id="KW-1133">Transmembrane helix</keyword>
<name>A0AAD4S2D7_9MAGN</name>
<feature type="transmembrane region" description="Helical" evidence="1">
    <location>
        <begin position="50"/>
        <end position="69"/>
    </location>
</feature>
<dbReference type="Proteomes" id="UP001202328">
    <property type="component" value="Unassembled WGS sequence"/>
</dbReference>
<feature type="transmembrane region" description="Helical" evidence="1">
    <location>
        <begin position="230"/>
        <end position="254"/>
    </location>
</feature>
<evidence type="ECO:0000313" key="3">
    <source>
        <dbReference type="Proteomes" id="UP001202328"/>
    </source>
</evidence>
<keyword evidence="3" id="KW-1185">Reference proteome</keyword>
<organism evidence="2 3">
    <name type="scientific">Papaver atlanticum</name>
    <dbReference type="NCBI Taxonomy" id="357466"/>
    <lineage>
        <taxon>Eukaryota</taxon>
        <taxon>Viridiplantae</taxon>
        <taxon>Streptophyta</taxon>
        <taxon>Embryophyta</taxon>
        <taxon>Tracheophyta</taxon>
        <taxon>Spermatophyta</taxon>
        <taxon>Magnoliopsida</taxon>
        <taxon>Ranunculales</taxon>
        <taxon>Papaveraceae</taxon>
        <taxon>Papaveroideae</taxon>
        <taxon>Papaver</taxon>
    </lineage>
</organism>
<keyword evidence="1" id="KW-0812">Transmembrane</keyword>
<dbReference type="AlphaFoldDB" id="A0AAD4S2D7"/>
<reference evidence="2" key="1">
    <citation type="submission" date="2022-04" db="EMBL/GenBank/DDBJ databases">
        <title>A functionally conserved STORR gene fusion in Papaver species that diverged 16.8 million years ago.</title>
        <authorList>
            <person name="Catania T."/>
        </authorList>
    </citation>
    <scope>NUCLEOTIDE SEQUENCE</scope>
    <source>
        <strain evidence="2">S-188037</strain>
    </source>
</reference>
<gene>
    <name evidence="2" type="ORF">MKW98_010550</name>
</gene>
<dbReference type="EMBL" id="JAJJMB010014886">
    <property type="protein sequence ID" value="KAI3857136.1"/>
    <property type="molecule type" value="Genomic_DNA"/>
</dbReference>
<proteinExistence type="predicted"/>
<comment type="caution">
    <text evidence="2">The sequence shown here is derived from an EMBL/GenBank/DDBJ whole genome shotgun (WGS) entry which is preliminary data.</text>
</comment>
<sequence length="343" mass="39098">MGSLVWSLSKNEDFLLLGHSNGLHTGIQLLHVSLMKTNINSGEKRDVSKILVRSLVVNIGSVFFISIIIGEFSFFQEHISMLMLILPGSYLQFLRVRFSLHYPWPNYEFCIPEKCAQAFPNPVIGVVICYLHYSLHDLYGCYRFLSQSYQPMRWLFKLEDGVRWIHVCHVMVFFLVADIYFKLLKFKKGYRLLGISIVLVLVIGSESVTQQLLEVLSGVVVGVCTQLEVAVLRCAFTMVKVIINYALVGILTWVDARQCKLVHSQLLGLLIRKRGVERKWYTLLSHMCVEAVGEYWIMSDFVRNFLFGFLHMVKYGNPKLEPSADAAKQPSCGTILEGEAVSN</sequence>
<feature type="transmembrane region" description="Helical" evidence="1">
    <location>
        <begin position="192"/>
        <end position="210"/>
    </location>
</feature>
<keyword evidence="1" id="KW-0472">Membrane</keyword>
<feature type="transmembrane region" description="Helical" evidence="1">
    <location>
        <begin position="161"/>
        <end position="180"/>
    </location>
</feature>
<evidence type="ECO:0000256" key="1">
    <source>
        <dbReference type="SAM" id="Phobius"/>
    </source>
</evidence>